<keyword evidence="3" id="KW-0804">Transcription</keyword>
<evidence type="ECO:0000256" key="1">
    <source>
        <dbReference type="ARBA" id="ARBA00023015"/>
    </source>
</evidence>
<keyword evidence="2 4" id="KW-0238">DNA-binding</keyword>
<feature type="compositionally biased region" description="Low complexity" evidence="5">
    <location>
        <begin position="210"/>
        <end position="220"/>
    </location>
</feature>
<evidence type="ECO:0000256" key="4">
    <source>
        <dbReference type="PROSITE-ProRule" id="PRU00335"/>
    </source>
</evidence>
<proteinExistence type="predicted"/>
<dbReference type="Pfam" id="PF00440">
    <property type="entry name" value="TetR_N"/>
    <property type="match status" value="1"/>
</dbReference>
<dbReference type="SUPFAM" id="SSF48498">
    <property type="entry name" value="Tetracyclin repressor-like, C-terminal domain"/>
    <property type="match status" value="1"/>
</dbReference>
<evidence type="ECO:0000256" key="5">
    <source>
        <dbReference type="SAM" id="MobiDB-lite"/>
    </source>
</evidence>
<dbReference type="Proteomes" id="UP000661077">
    <property type="component" value="Unassembled WGS sequence"/>
</dbReference>
<dbReference type="PROSITE" id="PS50977">
    <property type="entry name" value="HTH_TETR_2"/>
    <property type="match status" value="1"/>
</dbReference>
<protein>
    <submittedName>
        <fullName evidence="7">TetR family transcriptional regulator</fullName>
    </submittedName>
</protein>
<accession>A0ABS1WSA9</accession>
<evidence type="ECO:0000313" key="8">
    <source>
        <dbReference type="Proteomes" id="UP000661077"/>
    </source>
</evidence>
<dbReference type="InterPro" id="IPR036271">
    <property type="entry name" value="Tet_transcr_reg_TetR-rel_C_sf"/>
</dbReference>
<feature type="region of interest" description="Disordered" evidence="5">
    <location>
        <begin position="210"/>
        <end position="231"/>
    </location>
</feature>
<dbReference type="InterPro" id="IPR011075">
    <property type="entry name" value="TetR_C"/>
</dbReference>
<sequence length="231" mass="25678">MPTDFNARDQLLDTASRLMSDRHGLNVSLSEIAEHSGLNSALVKYYFGNKEGLMVALVERDAAVELQRVRHLLDMDISPSEKLRLHIAGIINAFYRRPYLNRLMHSLLDHREAESSSARTIARVFVRPLMELQAQLLEQGVKAGEFKPVEPVLFYVNLTGACDHLFNARYALQSIVGGAGVTDAVRERYIAHVYDIFINGLRNPMPAAAAPAAKAASKPPTKSRRASAHMK</sequence>
<dbReference type="PANTHER" id="PTHR30055:SF181">
    <property type="entry name" value="BLR6905 PROTEIN"/>
    <property type="match status" value="1"/>
</dbReference>
<reference evidence="7 8" key="1">
    <citation type="journal article" date="2021" name="Int. J. Syst. Evol. Microbiol.">
        <title>Steroidobacter gossypii sp. nov., isolated from soil of cotton cropping field.</title>
        <authorList>
            <person name="Huang R."/>
            <person name="Yang S."/>
            <person name="Zhen C."/>
            <person name="Liu W."/>
        </authorList>
    </citation>
    <scope>NUCLEOTIDE SEQUENCE [LARGE SCALE GENOMIC DNA]</scope>
    <source>
        <strain evidence="7 8">S1-65</strain>
    </source>
</reference>
<evidence type="ECO:0000256" key="2">
    <source>
        <dbReference type="ARBA" id="ARBA00023125"/>
    </source>
</evidence>
<feature type="compositionally biased region" description="Basic residues" evidence="5">
    <location>
        <begin position="221"/>
        <end position="231"/>
    </location>
</feature>
<comment type="caution">
    <text evidence="7">The sequence shown here is derived from an EMBL/GenBank/DDBJ whole genome shotgun (WGS) entry which is preliminary data.</text>
</comment>
<dbReference type="PANTHER" id="PTHR30055">
    <property type="entry name" value="HTH-TYPE TRANSCRIPTIONAL REGULATOR RUTR"/>
    <property type="match status" value="1"/>
</dbReference>
<dbReference type="Gene3D" id="1.10.357.10">
    <property type="entry name" value="Tetracycline Repressor, domain 2"/>
    <property type="match status" value="1"/>
</dbReference>
<feature type="domain" description="HTH tetR-type" evidence="6">
    <location>
        <begin position="5"/>
        <end position="65"/>
    </location>
</feature>
<dbReference type="Pfam" id="PF14514">
    <property type="entry name" value="TetR_C_9"/>
    <property type="match status" value="1"/>
</dbReference>
<keyword evidence="1" id="KW-0805">Transcription regulation</keyword>
<dbReference type="SUPFAM" id="SSF46689">
    <property type="entry name" value="Homeodomain-like"/>
    <property type="match status" value="1"/>
</dbReference>
<feature type="DNA-binding region" description="H-T-H motif" evidence="4">
    <location>
        <begin position="28"/>
        <end position="47"/>
    </location>
</feature>
<dbReference type="InterPro" id="IPR001647">
    <property type="entry name" value="HTH_TetR"/>
</dbReference>
<name>A0ABS1WSA9_9GAMM</name>
<evidence type="ECO:0000313" key="7">
    <source>
        <dbReference type="EMBL" id="MBM0103852.1"/>
    </source>
</evidence>
<organism evidence="7 8">
    <name type="scientific">Steroidobacter gossypii</name>
    <dbReference type="NCBI Taxonomy" id="2805490"/>
    <lineage>
        <taxon>Bacteria</taxon>
        <taxon>Pseudomonadati</taxon>
        <taxon>Pseudomonadota</taxon>
        <taxon>Gammaproteobacteria</taxon>
        <taxon>Steroidobacterales</taxon>
        <taxon>Steroidobacteraceae</taxon>
        <taxon>Steroidobacter</taxon>
    </lineage>
</organism>
<evidence type="ECO:0000256" key="3">
    <source>
        <dbReference type="ARBA" id="ARBA00023163"/>
    </source>
</evidence>
<dbReference type="InterPro" id="IPR009057">
    <property type="entry name" value="Homeodomain-like_sf"/>
</dbReference>
<dbReference type="InterPro" id="IPR050109">
    <property type="entry name" value="HTH-type_TetR-like_transc_reg"/>
</dbReference>
<dbReference type="RefSeq" id="WP_203165806.1">
    <property type="nucleotide sequence ID" value="NZ_JAEVLS010000001.1"/>
</dbReference>
<evidence type="ECO:0000259" key="6">
    <source>
        <dbReference type="PROSITE" id="PS50977"/>
    </source>
</evidence>
<keyword evidence="8" id="KW-1185">Reference proteome</keyword>
<dbReference type="EMBL" id="JAEVLS010000001">
    <property type="protein sequence ID" value="MBM0103852.1"/>
    <property type="molecule type" value="Genomic_DNA"/>
</dbReference>
<gene>
    <name evidence="7" type="ORF">JM946_03815</name>
</gene>